<dbReference type="GO" id="GO:0043565">
    <property type="term" value="F:sequence-specific DNA binding"/>
    <property type="evidence" value="ECO:0007669"/>
    <property type="project" value="InterPro"/>
</dbReference>
<dbReference type="RefSeq" id="WP_079682935.1">
    <property type="nucleotide sequence ID" value="NZ_FUYQ01000007.1"/>
</dbReference>
<sequence>MNRLYNERYKSFDQYVSDQEIGFTKWDLTEGESLNRELIDHNHIFFILNGSVKISCNEFHDRIFKAGEMVFIPKSASFTGETLEASLIINHSFENPLNICDKAMMESLAPLSDTIAYRFQPLAIRPPLDHFLELFVSYLDDGVRCSHLFQAKQSEIFVLFRLYYTRLENATFFYPLIGKSVDFKSFVMANYLKVESVEEFARLGGYNVSTFRKKFKAHFNESAYQWILKQKSKHIKYKISIENVAFKDIMDEYGFATPAHFNEYCKTHFGMTPSQLRESLK</sequence>
<dbReference type="SUPFAM" id="SSF51182">
    <property type="entry name" value="RmlC-like cupins"/>
    <property type="match status" value="1"/>
</dbReference>
<evidence type="ECO:0000313" key="6">
    <source>
        <dbReference type="Proteomes" id="UP000190852"/>
    </source>
</evidence>
<dbReference type="InterPro" id="IPR014710">
    <property type="entry name" value="RmlC-like_jellyroll"/>
</dbReference>
<reference evidence="6" key="1">
    <citation type="submission" date="2017-02" db="EMBL/GenBank/DDBJ databases">
        <authorList>
            <person name="Varghese N."/>
            <person name="Submissions S."/>
        </authorList>
    </citation>
    <scope>NUCLEOTIDE SEQUENCE [LARGE SCALE GENOMIC DNA]</scope>
    <source>
        <strain evidence="6">DSM 24967</strain>
    </source>
</reference>
<name>A0A1T5BJ93_9BACT</name>
<protein>
    <submittedName>
        <fullName evidence="5">AraC-type DNA-binding protein</fullName>
    </submittedName>
</protein>
<evidence type="ECO:0000256" key="2">
    <source>
        <dbReference type="ARBA" id="ARBA00023125"/>
    </source>
</evidence>
<dbReference type="PROSITE" id="PS01124">
    <property type="entry name" value="HTH_ARAC_FAMILY_2"/>
    <property type="match status" value="1"/>
</dbReference>
<evidence type="ECO:0000256" key="3">
    <source>
        <dbReference type="ARBA" id="ARBA00023163"/>
    </source>
</evidence>
<dbReference type="Proteomes" id="UP000190852">
    <property type="component" value="Unassembled WGS sequence"/>
</dbReference>
<dbReference type="GO" id="GO:0003700">
    <property type="term" value="F:DNA-binding transcription factor activity"/>
    <property type="evidence" value="ECO:0007669"/>
    <property type="project" value="InterPro"/>
</dbReference>
<proteinExistence type="predicted"/>
<dbReference type="PANTHER" id="PTHR47504:SF5">
    <property type="entry name" value="RIGHT ORIGIN-BINDING PROTEIN"/>
    <property type="match status" value="1"/>
</dbReference>
<dbReference type="SUPFAM" id="SSF46689">
    <property type="entry name" value="Homeodomain-like"/>
    <property type="match status" value="1"/>
</dbReference>
<dbReference type="Pfam" id="PF12833">
    <property type="entry name" value="HTH_18"/>
    <property type="match status" value="1"/>
</dbReference>
<dbReference type="SMART" id="SM00342">
    <property type="entry name" value="HTH_ARAC"/>
    <property type="match status" value="1"/>
</dbReference>
<keyword evidence="2 5" id="KW-0238">DNA-binding</keyword>
<evidence type="ECO:0000256" key="1">
    <source>
        <dbReference type="ARBA" id="ARBA00023015"/>
    </source>
</evidence>
<dbReference type="PANTHER" id="PTHR47504">
    <property type="entry name" value="RIGHT ORIGIN-BINDING PROTEIN"/>
    <property type="match status" value="1"/>
</dbReference>
<evidence type="ECO:0000259" key="4">
    <source>
        <dbReference type="PROSITE" id="PS01124"/>
    </source>
</evidence>
<dbReference type="Gene3D" id="1.10.10.60">
    <property type="entry name" value="Homeodomain-like"/>
    <property type="match status" value="1"/>
</dbReference>
<dbReference type="InterPro" id="IPR050959">
    <property type="entry name" value="MarA-like"/>
</dbReference>
<accession>A0A1T5BJ93</accession>
<dbReference type="InterPro" id="IPR009057">
    <property type="entry name" value="Homeodomain-like_sf"/>
</dbReference>
<dbReference type="EMBL" id="FUYQ01000007">
    <property type="protein sequence ID" value="SKB47316.1"/>
    <property type="molecule type" value="Genomic_DNA"/>
</dbReference>
<dbReference type="Gene3D" id="2.60.120.10">
    <property type="entry name" value="Jelly Rolls"/>
    <property type="match status" value="1"/>
</dbReference>
<keyword evidence="3" id="KW-0804">Transcription</keyword>
<keyword evidence="1" id="KW-0805">Transcription regulation</keyword>
<dbReference type="InterPro" id="IPR011051">
    <property type="entry name" value="RmlC_Cupin_sf"/>
</dbReference>
<evidence type="ECO:0000313" key="5">
    <source>
        <dbReference type="EMBL" id="SKB47316.1"/>
    </source>
</evidence>
<feature type="domain" description="HTH araC/xylS-type" evidence="4">
    <location>
        <begin position="181"/>
        <end position="279"/>
    </location>
</feature>
<organism evidence="5 6">
    <name type="scientific">Parabacteroides chartae</name>
    <dbReference type="NCBI Taxonomy" id="1037355"/>
    <lineage>
        <taxon>Bacteria</taxon>
        <taxon>Pseudomonadati</taxon>
        <taxon>Bacteroidota</taxon>
        <taxon>Bacteroidia</taxon>
        <taxon>Bacteroidales</taxon>
        <taxon>Tannerellaceae</taxon>
        <taxon>Parabacteroides</taxon>
    </lineage>
</organism>
<dbReference type="AlphaFoldDB" id="A0A1T5BJ93"/>
<keyword evidence="6" id="KW-1185">Reference proteome</keyword>
<gene>
    <name evidence="5" type="ORF">SAMN05660349_01324</name>
</gene>
<dbReference type="InterPro" id="IPR018060">
    <property type="entry name" value="HTH_AraC"/>
</dbReference>